<evidence type="ECO:0000313" key="1">
    <source>
        <dbReference type="EMBL" id="VEL30268.1"/>
    </source>
</evidence>
<sequence length="287" mass="31777">MLTLTGNLALQWLPCIRRGYIYVISWTSAGSSSQLCPSSQRSCSSFPSSPETSLLVRVSLADSSVSNIQGICRHLVTVREALAFTKRQQPQKQTISLTGSSRTTLNLVGRPFFKSLHLASHSGKNYNQGSSRITLWLADEESTSTSDRYILPNFACVDYRLPKHRSNLILFDSFAQQSCAPGHPNVCTMRGLRVVYNVEFLGLPIRANQTSGTATAHSQPAEFRLTSCQYLGGQVLEEVFRTDVFPSTSENTCSICRRLFGIQIPYLSLPFGQHNEDKPVDNSKEAS</sequence>
<dbReference type="EMBL" id="CAAALY010110868">
    <property type="protein sequence ID" value="VEL30268.1"/>
    <property type="molecule type" value="Genomic_DNA"/>
</dbReference>
<name>A0A3S5FF89_9PLAT</name>
<keyword evidence="2" id="KW-1185">Reference proteome</keyword>
<gene>
    <name evidence="1" type="ORF">PXEA_LOCUS23708</name>
</gene>
<feature type="non-terminal residue" evidence="1">
    <location>
        <position position="287"/>
    </location>
</feature>
<reference evidence="1" key="1">
    <citation type="submission" date="2018-11" db="EMBL/GenBank/DDBJ databases">
        <authorList>
            <consortium name="Pathogen Informatics"/>
        </authorList>
    </citation>
    <scope>NUCLEOTIDE SEQUENCE</scope>
</reference>
<dbReference type="Proteomes" id="UP000784294">
    <property type="component" value="Unassembled WGS sequence"/>
</dbReference>
<accession>A0A3S5FF89</accession>
<comment type="caution">
    <text evidence="1">The sequence shown here is derived from an EMBL/GenBank/DDBJ whole genome shotgun (WGS) entry which is preliminary data.</text>
</comment>
<protein>
    <submittedName>
        <fullName evidence="1">Uncharacterized protein</fullName>
    </submittedName>
</protein>
<proteinExistence type="predicted"/>
<dbReference type="AlphaFoldDB" id="A0A3S5FF89"/>
<organism evidence="1 2">
    <name type="scientific">Protopolystoma xenopodis</name>
    <dbReference type="NCBI Taxonomy" id="117903"/>
    <lineage>
        <taxon>Eukaryota</taxon>
        <taxon>Metazoa</taxon>
        <taxon>Spiralia</taxon>
        <taxon>Lophotrochozoa</taxon>
        <taxon>Platyhelminthes</taxon>
        <taxon>Monogenea</taxon>
        <taxon>Polyopisthocotylea</taxon>
        <taxon>Polystomatidea</taxon>
        <taxon>Polystomatidae</taxon>
        <taxon>Protopolystoma</taxon>
    </lineage>
</organism>
<evidence type="ECO:0000313" key="2">
    <source>
        <dbReference type="Proteomes" id="UP000784294"/>
    </source>
</evidence>